<dbReference type="InterPro" id="IPR019776">
    <property type="entry name" value="Flagellar_basal_body_rod_CS"/>
</dbReference>
<dbReference type="InterPro" id="IPR037058">
    <property type="entry name" value="Falgellar_hook_FlgE_sf"/>
</dbReference>
<dbReference type="PANTHER" id="PTHR30435">
    <property type="entry name" value="FLAGELLAR PROTEIN"/>
    <property type="match status" value="1"/>
</dbReference>
<protein>
    <recommendedName>
        <fullName evidence="3 5">Flagellar hook protein FlgE</fullName>
    </recommendedName>
</protein>
<evidence type="ECO:0000256" key="4">
    <source>
        <dbReference type="ARBA" id="ARBA00023143"/>
    </source>
</evidence>
<dbReference type="Pfam" id="PF06429">
    <property type="entry name" value="Flg_bbr_C"/>
    <property type="match status" value="1"/>
</dbReference>
<dbReference type="KEGG" id="phm:PSMK_21660"/>
<dbReference type="NCBIfam" id="TIGR03506">
    <property type="entry name" value="FlgEFG_subfam"/>
    <property type="match status" value="2"/>
</dbReference>
<dbReference type="PROSITE" id="PS00588">
    <property type="entry name" value="FLAGELLA_BB_ROD"/>
    <property type="match status" value="1"/>
</dbReference>
<dbReference type="EMBL" id="AP012338">
    <property type="protein sequence ID" value="BAM04325.1"/>
    <property type="molecule type" value="Genomic_DNA"/>
</dbReference>
<dbReference type="GO" id="GO:0009425">
    <property type="term" value="C:bacterial-type flagellum basal body"/>
    <property type="evidence" value="ECO:0007669"/>
    <property type="project" value="UniProtKB-SubCell"/>
</dbReference>
<evidence type="ECO:0000313" key="11">
    <source>
        <dbReference type="Proteomes" id="UP000007881"/>
    </source>
</evidence>
<keyword evidence="11" id="KW-1185">Reference proteome</keyword>
<comment type="similarity">
    <text evidence="2 5">Belongs to the flagella basal body rod proteins family.</text>
</comment>
<sequence length="572" mass="58731">MALTNALFTGLTGLSAASTAVDVAGNNIANVNTTAFKRSRVTFETQISQTLRGASAPTGDLGGTNPTQVGRGVRVGAIEQDFSTGSVQPTGSATDVAIEGNGFFVVDHGGEQLYTRNGNFGLDRDYNLVTADGQKVQGFGVDDDFNVVEGVLRDISIPTGVLSIAEPTTEVKFAGNLNAGGDLATRGAITAFSPLFSDAAATTPAGAASGLDGLFIADGTSAFDTGDVVTITRASRGGADLPDVTFEVGATNTTGSDDAGETVQDLMDFLDDVFGIDTADPAVTAGVRIEADGRIHIESNIGSGNAARISDANFVVNAETSPTAPFRMERIQEADGESTRTSFVAYDSLGTAIEVDLSLSLVNKDANGTQWRYVATAIDDTDLDSVLGTGLVSFNTEGELLGADNLTIGVDRVQTGAGTPLTFNIAFTDPYGSVTSLVDTTSTIAMTQQDGSPIGTLQDFDIGQDGTIVGVFGNGLLRDLGQIPIATFANNEGLKNGGDSTFIATANSGGPVVVAGGTAQAGILIGRSLELSNVDISREFVDLISASTGFSANSRVISTSDEMINELLSVVR</sequence>
<keyword evidence="10" id="KW-0282">Flagellum</keyword>
<evidence type="ECO:0000259" key="6">
    <source>
        <dbReference type="Pfam" id="PF00460"/>
    </source>
</evidence>
<dbReference type="PANTHER" id="PTHR30435:SF1">
    <property type="entry name" value="FLAGELLAR HOOK PROTEIN FLGE"/>
    <property type="match status" value="1"/>
</dbReference>
<evidence type="ECO:0000256" key="1">
    <source>
        <dbReference type="ARBA" id="ARBA00004117"/>
    </source>
</evidence>
<evidence type="ECO:0000259" key="7">
    <source>
        <dbReference type="Pfam" id="PF06429"/>
    </source>
</evidence>
<dbReference type="GO" id="GO:0005829">
    <property type="term" value="C:cytosol"/>
    <property type="evidence" value="ECO:0007669"/>
    <property type="project" value="TreeGrafter"/>
</dbReference>
<keyword evidence="10" id="KW-0969">Cilium</keyword>
<dbReference type="InterPro" id="IPR010930">
    <property type="entry name" value="Flg_bb/hook_C_dom"/>
</dbReference>
<dbReference type="AlphaFoldDB" id="I0IGD7"/>
<dbReference type="InterPro" id="IPR053967">
    <property type="entry name" value="LlgE_F_G-like_D1"/>
</dbReference>
<feature type="domain" description="Flagellar hook protein FlgE D2" evidence="8">
    <location>
        <begin position="324"/>
        <end position="451"/>
    </location>
</feature>
<dbReference type="InterPro" id="IPR037925">
    <property type="entry name" value="FlgE/F/G-like"/>
</dbReference>
<name>I0IGD7_PHYMF</name>
<keyword evidence="4 5" id="KW-0975">Bacterial flagellum</keyword>
<dbReference type="Gene3D" id="2.60.98.20">
    <property type="entry name" value="Flagellar hook protein FlgE"/>
    <property type="match status" value="1"/>
</dbReference>
<evidence type="ECO:0000256" key="3">
    <source>
        <dbReference type="ARBA" id="ARBA00019015"/>
    </source>
</evidence>
<dbReference type="eggNOG" id="COG1749">
    <property type="taxonomic scope" value="Bacteria"/>
</dbReference>
<evidence type="ECO:0000256" key="2">
    <source>
        <dbReference type="ARBA" id="ARBA00009677"/>
    </source>
</evidence>
<dbReference type="STRING" id="1142394.PSMK_21660"/>
<feature type="domain" description="Flagellar hook protein FlgE/F/G-like D1" evidence="9">
    <location>
        <begin position="97"/>
        <end position="164"/>
    </location>
</feature>
<keyword evidence="10" id="KW-0966">Cell projection</keyword>
<reference evidence="10 11" key="1">
    <citation type="submission" date="2012-02" db="EMBL/GenBank/DDBJ databases">
        <title>Complete genome sequence of Phycisphaera mikurensis NBRC 102666.</title>
        <authorList>
            <person name="Ankai A."/>
            <person name="Hosoyama A."/>
            <person name="Terui Y."/>
            <person name="Sekine M."/>
            <person name="Fukai R."/>
            <person name="Kato Y."/>
            <person name="Nakamura S."/>
            <person name="Yamada-Narita S."/>
            <person name="Kawakoshi A."/>
            <person name="Fukunaga Y."/>
            <person name="Yamazaki S."/>
            <person name="Fujita N."/>
        </authorList>
    </citation>
    <scope>NUCLEOTIDE SEQUENCE [LARGE SCALE GENOMIC DNA]</scope>
    <source>
        <strain evidence="11">NBRC 102666 / KCTC 22515 / FYK2301M01</strain>
    </source>
</reference>
<dbReference type="InterPro" id="IPR011491">
    <property type="entry name" value="FlgE_D2"/>
</dbReference>
<accession>I0IGD7</accession>
<dbReference type="OrthoDB" id="9804559at2"/>
<evidence type="ECO:0000313" key="10">
    <source>
        <dbReference type="EMBL" id="BAM04325.1"/>
    </source>
</evidence>
<feature type="domain" description="Flagellar basal-body/hook protein C-terminal" evidence="7">
    <location>
        <begin position="528"/>
        <end position="569"/>
    </location>
</feature>
<dbReference type="GO" id="GO:0071978">
    <property type="term" value="P:bacterial-type flagellum-dependent swarming motility"/>
    <property type="evidence" value="ECO:0007669"/>
    <property type="project" value="TreeGrafter"/>
</dbReference>
<evidence type="ECO:0000259" key="9">
    <source>
        <dbReference type="Pfam" id="PF22692"/>
    </source>
</evidence>
<evidence type="ECO:0000259" key="8">
    <source>
        <dbReference type="Pfam" id="PF07559"/>
    </source>
</evidence>
<feature type="domain" description="Flagellar basal body rod protein N-terminal" evidence="6">
    <location>
        <begin position="9"/>
        <end position="37"/>
    </location>
</feature>
<dbReference type="GO" id="GO:0009424">
    <property type="term" value="C:bacterial-type flagellum hook"/>
    <property type="evidence" value="ECO:0007669"/>
    <property type="project" value="TreeGrafter"/>
</dbReference>
<dbReference type="Pfam" id="PF22692">
    <property type="entry name" value="LlgE_F_G_D1"/>
    <property type="match status" value="1"/>
</dbReference>
<proteinExistence type="inferred from homology"/>
<dbReference type="Pfam" id="PF07559">
    <property type="entry name" value="FlgE_D2"/>
    <property type="match status" value="1"/>
</dbReference>
<dbReference type="SUPFAM" id="SSF117143">
    <property type="entry name" value="Flagellar hook protein flgE"/>
    <property type="match status" value="1"/>
</dbReference>
<dbReference type="RefSeq" id="WP_014437543.1">
    <property type="nucleotide sequence ID" value="NC_017080.1"/>
</dbReference>
<dbReference type="Pfam" id="PF00460">
    <property type="entry name" value="Flg_bb_rod"/>
    <property type="match status" value="1"/>
</dbReference>
<comment type="subcellular location">
    <subcellularLocation>
        <location evidence="1 5">Bacterial flagellum basal body</location>
    </subcellularLocation>
</comment>
<organism evidence="10 11">
    <name type="scientific">Phycisphaera mikurensis (strain NBRC 102666 / KCTC 22515 / FYK2301M01)</name>
    <dbReference type="NCBI Taxonomy" id="1142394"/>
    <lineage>
        <taxon>Bacteria</taxon>
        <taxon>Pseudomonadati</taxon>
        <taxon>Planctomycetota</taxon>
        <taxon>Phycisphaerae</taxon>
        <taxon>Phycisphaerales</taxon>
        <taxon>Phycisphaeraceae</taxon>
        <taxon>Phycisphaera</taxon>
    </lineage>
</organism>
<dbReference type="Proteomes" id="UP000007881">
    <property type="component" value="Chromosome"/>
</dbReference>
<evidence type="ECO:0000256" key="5">
    <source>
        <dbReference type="RuleBase" id="RU362116"/>
    </source>
</evidence>
<gene>
    <name evidence="10" type="primary">flgE</name>
    <name evidence="10" type="ordered locus">PSMK_21660</name>
</gene>
<dbReference type="InterPro" id="IPR001444">
    <property type="entry name" value="Flag_bb_rod_N"/>
</dbReference>
<dbReference type="InterPro" id="IPR020013">
    <property type="entry name" value="Flagellar_FlgE/F/G"/>
</dbReference>
<dbReference type="HOGENOM" id="CLU_013687_2_4_0"/>
<comment type="function">
    <text evidence="5">A flexible structure which links the flagellar filament to the drive apparatus in the basal body.</text>
</comment>